<comment type="catalytic activity">
    <reaction evidence="15">
        <text>L-tyrosyl-[protein] + ATP = O-phospho-L-tyrosyl-[protein] + ADP + H(+)</text>
        <dbReference type="Rhea" id="RHEA:10596"/>
        <dbReference type="Rhea" id="RHEA-COMP:10136"/>
        <dbReference type="Rhea" id="RHEA-COMP:20101"/>
        <dbReference type="ChEBI" id="CHEBI:15378"/>
        <dbReference type="ChEBI" id="CHEBI:30616"/>
        <dbReference type="ChEBI" id="CHEBI:46858"/>
        <dbReference type="ChEBI" id="CHEBI:61978"/>
        <dbReference type="ChEBI" id="CHEBI:456216"/>
        <dbReference type="EC" id="2.7.10.2"/>
    </reaction>
</comment>
<feature type="compositionally biased region" description="Low complexity" evidence="17">
    <location>
        <begin position="1"/>
        <end position="12"/>
    </location>
</feature>
<dbReference type="InterPro" id="IPR005702">
    <property type="entry name" value="Wzc-like_C"/>
</dbReference>
<keyword evidence="12 18" id="KW-1133">Transmembrane helix</keyword>
<sequence>MQWPSPAASPRAQRSKRSRSSATATCCARLRTPPRSCRTTSSPSSSASSRSRMDNGRNALPPGSQPYPAYQIPADPHAHLGPTSMGPTEERDGPDLRALLSVLWRRRYVILGTALFIYLLAFIYQIQLTPRYTASTLLTLQFRSEAVVDIQAVISGLSANESVIQTEMEVISSRRLISQLVDRLNLTRDPEFNPALRDDSSLLQLLDPRTYLSSDWLIALGLEEPPEPLSEAEREQRQRAAVIGRVSSALSVSSPRMAYTIKIAFESENPHTAARLANTLAQVYLDDQLEAKFEATQRATDWLSTRIAELRQRVVAAERAVQAYREEHSLIESGNQGTISEQQLAQLNADLVAAKTQLAEAKARYRQIQDSGPANAAALGEVMKSPMIQRLSQQEADIQREAAELSERYGRKHPEVINVRSELRDIRRSISAEIAKIAKSVENEVELAQARVDDLSATLEDLQAKKAQLEGSRIELRELEREAESSRLLLETFMNRFKEVSTQEGLQKPDARILSAAQPGTQTFPNRQRSLIIALILALGAGVGLAFLLEKLDNGYRTPEQLEQALRMRGLGMVPKLSALKLRGRTPAQYVLQKPASSYGEALRTVYTAITHARAGGARPKRLLVTSSLAGEGKTTFCLSMARLLALAGNNRILLLEADLRRGRVGKALANTGAAAEAPPVSDYLTGEVADWRHCVHTEPDSGLDLIAAGAKVQHPQTLLQSAAMQRLLDEAADSYDLVLIDTPPLLAVADALVLTDHVDATVLLVQWESTPRDAVKSTLAMLRKAHAPEGGVLLTQVDVKKHAYYGYGDYASYYGRYGTYYSN</sequence>
<evidence type="ECO:0000259" key="20">
    <source>
        <dbReference type="Pfam" id="PF13614"/>
    </source>
</evidence>
<evidence type="ECO:0000256" key="15">
    <source>
        <dbReference type="ARBA" id="ARBA00051245"/>
    </source>
</evidence>
<protein>
    <recommendedName>
        <fullName evidence="4">non-specific protein-tyrosine kinase</fullName>
        <ecNumber evidence="4">2.7.10.2</ecNumber>
    </recommendedName>
</protein>
<dbReference type="PANTHER" id="PTHR32309:SF13">
    <property type="entry name" value="FERRIC ENTEROBACTIN TRANSPORT PROTEIN FEPE"/>
    <property type="match status" value="1"/>
</dbReference>
<feature type="coiled-coil region" evidence="16">
    <location>
        <begin position="307"/>
        <end position="408"/>
    </location>
</feature>
<keyword evidence="6" id="KW-0997">Cell inner membrane</keyword>
<feature type="domain" description="AAA" evidence="20">
    <location>
        <begin position="631"/>
        <end position="768"/>
    </location>
</feature>
<evidence type="ECO:0000313" key="22">
    <source>
        <dbReference type="Proteomes" id="UP001296776"/>
    </source>
</evidence>
<evidence type="ECO:0000256" key="17">
    <source>
        <dbReference type="SAM" id="MobiDB-lite"/>
    </source>
</evidence>
<keyword evidence="13 18" id="KW-0472">Membrane</keyword>
<dbReference type="EC" id="2.7.10.2" evidence="4"/>
<keyword evidence="9" id="KW-0547">Nucleotide-binding</keyword>
<keyword evidence="22" id="KW-1185">Reference proteome</keyword>
<keyword evidence="11" id="KW-0067">ATP-binding</keyword>
<dbReference type="GO" id="GO:0005886">
    <property type="term" value="C:plasma membrane"/>
    <property type="evidence" value="ECO:0007669"/>
    <property type="project" value="UniProtKB-SubCell"/>
</dbReference>
<evidence type="ECO:0000313" key="21">
    <source>
        <dbReference type="EMBL" id="MBK1705938.1"/>
    </source>
</evidence>
<feature type="transmembrane region" description="Helical" evidence="18">
    <location>
        <begin position="108"/>
        <end position="126"/>
    </location>
</feature>
<reference evidence="21" key="1">
    <citation type="submission" date="2017-08" db="EMBL/GenBank/DDBJ databases">
        <authorList>
            <person name="Imhoff J.F."/>
            <person name="Rahn T."/>
            <person name="Kuenzel S."/>
            <person name="Neulinger S.C."/>
        </authorList>
    </citation>
    <scope>NUCLEOTIDE SEQUENCE</scope>
    <source>
        <strain evidence="21">DSM 11080</strain>
    </source>
</reference>
<dbReference type="Pfam" id="PF13614">
    <property type="entry name" value="AAA_31"/>
    <property type="match status" value="1"/>
</dbReference>
<dbReference type="CDD" id="cd05387">
    <property type="entry name" value="BY-kinase"/>
    <property type="match status" value="1"/>
</dbReference>
<dbReference type="AlphaFoldDB" id="A0AAJ0U607"/>
<feature type="transmembrane region" description="Helical" evidence="18">
    <location>
        <begin position="531"/>
        <end position="549"/>
    </location>
</feature>
<dbReference type="Gene3D" id="3.40.50.300">
    <property type="entry name" value="P-loop containing nucleotide triphosphate hydrolases"/>
    <property type="match status" value="1"/>
</dbReference>
<keyword evidence="8 18" id="KW-0812">Transmembrane</keyword>
<evidence type="ECO:0000256" key="14">
    <source>
        <dbReference type="ARBA" id="ARBA00023137"/>
    </source>
</evidence>
<gene>
    <name evidence="21" type="ORF">CKO40_15585</name>
</gene>
<comment type="caution">
    <text evidence="21">The sequence shown here is derived from an EMBL/GenBank/DDBJ whole genome shotgun (WGS) entry which is preliminary data.</text>
</comment>
<keyword evidence="5" id="KW-1003">Cell membrane</keyword>
<evidence type="ECO:0000256" key="16">
    <source>
        <dbReference type="SAM" id="Coils"/>
    </source>
</evidence>
<evidence type="ECO:0000259" key="19">
    <source>
        <dbReference type="Pfam" id="PF02706"/>
    </source>
</evidence>
<dbReference type="InterPro" id="IPR027417">
    <property type="entry name" value="P-loop_NTPase"/>
</dbReference>
<evidence type="ECO:0000256" key="3">
    <source>
        <dbReference type="ARBA" id="ARBA00008883"/>
    </source>
</evidence>
<dbReference type="InterPro" id="IPR050445">
    <property type="entry name" value="Bact_polysacc_biosynth/exp"/>
</dbReference>
<comment type="subcellular location">
    <subcellularLocation>
        <location evidence="1">Cell inner membrane</location>
        <topology evidence="1">Multi-pass membrane protein</topology>
    </subcellularLocation>
</comment>
<comment type="similarity">
    <text evidence="2">Belongs to the CpsD/CapB family.</text>
</comment>
<proteinExistence type="inferred from homology"/>
<keyword evidence="16" id="KW-0175">Coiled coil</keyword>
<feature type="compositionally biased region" description="Low complexity" evidence="17">
    <location>
        <begin position="31"/>
        <end position="50"/>
    </location>
</feature>
<evidence type="ECO:0000256" key="10">
    <source>
        <dbReference type="ARBA" id="ARBA00022777"/>
    </source>
</evidence>
<evidence type="ECO:0000256" key="18">
    <source>
        <dbReference type="SAM" id="Phobius"/>
    </source>
</evidence>
<keyword evidence="7" id="KW-0808">Transferase</keyword>
<feature type="domain" description="Polysaccharide chain length determinant N-terminal" evidence="19">
    <location>
        <begin position="95"/>
        <end position="183"/>
    </location>
</feature>
<dbReference type="InterPro" id="IPR003856">
    <property type="entry name" value="LPS_length_determ_N"/>
</dbReference>
<organism evidence="21 22">
    <name type="scientific">Halochromatium glycolicum</name>
    <dbReference type="NCBI Taxonomy" id="85075"/>
    <lineage>
        <taxon>Bacteria</taxon>
        <taxon>Pseudomonadati</taxon>
        <taxon>Pseudomonadota</taxon>
        <taxon>Gammaproteobacteria</taxon>
        <taxon>Chromatiales</taxon>
        <taxon>Chromatiaceae</taxon>
        <taxon>Halochromatium</taxon>
    </lineage>
</organism>
<feature type="coiled-coil region" evidence="16">
    <location>
        <begin position="438"/>
        <end position="496"/>
    </location>
</feature>
<dbReference type="Pfam" id="PF02706">
    <property type="entry name" value="Wzz"/>
    <property type="match status" value="1"/>
</dbReference>
<dbReference type="SUPFAM" id="SSF52540">
    <property type="entry name" value="P-loop containing nucleoside triphosphate hydrolases"/>
    <property type="match status" value="1"/>
</dbReference>
<evidence type="ECO:0000256" key="4">
    <source>
        <dbReference type="ARBA" id="ARBA00011903"/>
    </source>
</evidence>
<evidence type="ECO:0000256" key="2">
    <source>
        <dbReference type="ARBA" id="ARBA00007316"/>
    </source>
</evidence>
<evidence type="ECO:0000256" key="5">
    <source>
        <dbReference type="ARBA" id="ARBA00022475"/>
    </source>
</evidence>
<evidence type="ECO:0000256" key="11">
    <source>
        <dbReference type="ARBA" id="ARBA00022840"/>
    </source>
</evidence>
<evidence type="ECO:0000256" key="1">
    <source>
        <dbReference type="ARBA" id="ARBA00004429"/>
    </source>
</evidence>
<evidence type="ECO:0000256" key="12">
    <source>
        <dbReference type="ARBA" id="ARBA00022989"/>
    </source>
</evidence>
<keyword evidence="14" id="KW-0829">Tyrosine-protein kinase</keyword>
<keyword evidence="10" id="KW-0418">Kinase</keyword>
<dbReference type="PANTHER" id="PTHR32309">
    <property type="entry name" value="TYROSINE-PROTEIN KINASE"/>
    <property type="match status" value="1"/>
</dbReference>
<evidence type="ECO:0000256" key="9">
    <source>
        <dbReference type="ARBA" id="ARBA00022741"/>
    </source>
</evidence>
<evidence type="ECO:0000256" key="6">
    <source>
        <dbReference type="ARBA" id="ARBA00022519"/>
    </source>
</evidence>
<accession>A0AAJ0U607</accession>
<dbReference type="EMBL" id="NRSJ01000030">
    <property type="protein sequence ID" value="MBK1705938.1"/>
    <property type="molecule type" value="Genomic_DNA"/>
</dbReference>
<evidence type="ECO:0000256" key="7">
    <source>
        <dbReference type="ARBA" id="ARBA00022679"/>
    </source>
</evidence>
<dbReference type="InterPro" id="IPR025669">
    <property type="entry name" value="AAA_dom"/>
</dbReference>
<dbReference type="GO" id="GO:0004713">
    <property type="term" value="F:protein tyrosine kinase activity"/>
    <property type="evidence" value="ECO:0007669"/>
    <property type="project" value="TreeGrafter"/>
</dbReference>
<name>A0AAJ0U607_9GAMM</name>
<evidence type="ECO:0000256" key="8">
    <source>
        <dbReference type="ARBA" id="ARBA00022692"/>
    </source>
</evidence>
<feature type="region of interest" description="Disordered" evidence="17">
    <location>
        <begin position="1"/>
        <end position="92"/>
    </location>
</feature>
<evidence type="ECO:0000256" key="13">
    <source>
        <dbReference type="ARBA" id="ARBA00023136"/>
    </source>
</evidence>
<comment type="similarity">
    <text evidence="3">Belongs to the etk/wzc family.</text>
</comment>
<dbReference type="Proteomes" id="UP001296776">
    <property type="component" value="Unassembled WGS sequence"/>
</dbReference>
<reference evidence="21" key="2">
    <citation type="journal article" date="2020" name="Microorganisms">
        <title>Osmotic Adaptation and Compatible Solute Biosynthesis of Phototrophic Bacteria as Revealed from Genome Analyses.</title>
        <authorList>
            <person name="Imhoff J.F."/>
            <person name="Rahn T."/>
            <person name="Kunzel S."/>
            <person name="Keller A."/>
            <person name="Neulinger S.C."/>
        </authorList>
    </citation>
    <scope>NUCLEOTIDE SEQUENCE</scope>
    <source>
        <strain evidence="21">DSM 11080</strain>
    </source>
</reference>